<accession>A0A8X6QQV2</accession>
<comment type="caution">
    <text evidence="7">The sequence shown here is derived from an EMBL/GenBank/DDBJ whole genome shotgun (WGS) entry which is preliminary data.</text>
</comment>
<keyword evidence="5" id="KW-0479">Metal-binding</keyword>
<keyword evidence="8" id="KW-1185">Reference proteome</keyword>
<gene>
    <name evidence="7" type="primary">pxdn</name>
    <name evidence="7" type="ORF">NPIL_251251</name>
</gene>
<dbReference type="SUPFAM" id="SSF48113">
    <property type="entry name" value="Heme-dependent peroxidases"/>
    <property type="match status" value="1"/>
</dbReference>
<dbReference type="GO" id="GO:0046872">
    <property type="term" value="F:metal ion binding"/>
    <property type="evidence" value="ECO:0007669"/>
    <property type="project" value="UniProtKB-KW"/>
</dbReference>
<dbReference type="CDD" id="cd09823">
    <property type="entry name" value="peroxinectin_like"/>
    <property type="match status" value="1"/>
</dbReference>
<keyword evidence="4 6" id="KW-0732">Signal</keyword>
<keyword evidence="3" id="KW-0575">Peroxidase</keyword>
<proteinExistence type="predicted"/>
<dbReference type="GO" id="GO:0020037">
    <property type="term" value="F:heme binding"/>
    <property type="evidence" value="ECO:0007669"/>
    <property type="project" value="InterPro"/>
</dbReference>
<reference evidence="7" key="1">
    <citation type="submission" date="2020-08" db="EMBL/GenBank/DDBJ databases">
        <title>Multicomponent nature underlies the extraordinary mechanical properties of spider dragline silk.</title>
        <authorList>
            <person name="Kono N."/>
            <person name="Nakamura H."/>
            <person name="Mori M."/>
            <person name="Yoshida Y."/>
            <person name="Ohtoshi R."/>
            <person name="Malay A.D."/>
            <person name="Moran D.A.P."/>
            <person name="Tomita M."/>
            <person name="Numata K."/>
            <person name="Arakawa K."/>
        </authorList>
    </citation>
    <scope>NUCLEOTIDE SEQUENCE</scope>
</reference>
<dbReference type="InterPro" id="IPR037120">
    <property type="entry name" value="Haem_peroxidase_sf_animal"/>
</dbReference>
<comment type="subcellular location">
    <subcellularLocation>
        <location evidence="1">Secreted</location>
    </subcellularLocation>
</comment>
<dbReference type="FunFam" id="1.10.640.10:FF:000003">
    <property type="entry name" value="chorion peroxidase"/>
    <property type="match status" value="1"/>
</dbReference>
<dbReference type="EMBL" id="BMAW01130289">
    <property type="protein sequence ID" value="GFU34405.1"/>
    <property type="molecule type" value="Genomic_DNA"/>
</dbReference>
<evidence type="ECO:0000313" key="7">
    <source>
        <dbReference type="EMBL" id="GFU34405.1"/>
    </source>
</evidence>
<evidence type="ECO:0000256" key="6">
    <source>
        <dbReference type="SAM" id="SignalP"/>
    </source>
</evidence>
<feature type="binding site" description="axial binding residue" evidence="5">
    <location>
        <position position="459"/>
    </location>
    <ligand>
        <name>heme b</name>
        <dbReference type="ChEBI" id="CHEBI:60344"/>
    </ligand>
    <ligandPart>
        <name>Fe</name>
        <dbReference type="ChEBI" id="CHEBI:18248"/>
    </ligandPart>
</feature>
<dbReference type="PROSITE" id="PS50292">
    <property type="entry name" value="PEROXIDASE_3"/>
    <property type="match status" value="1"/>
</dbReference>
<organism evidence="7 8">
    <name type="scientific">Nephila pilipes</name>
    <name type="common">Giant wood spider</name>
    <name type="synonym">Nephila maculata</name>
    <dbReference type="NCBI Taxonomy" id="299642"/>
    <lineage>
        <taxon>Eukaryota</taxon>
        <taxon>Metazoa</taxon>
        <taxon>Ecdysozoa</taxon>
        <taxon>Arthropoda</taxon>
        <taxon>Chelicerata</taxon>
        <taxon>Arachnida</taxon>
        <taxon>Araneae</taxon>
        <taxon>Araneomorphae</taxon>
        <taxon>Entelegynae</taxon>
        <taxon>Araneoidea</taxon>
        <taxon>Nephilidae</taxon>
        <taxon>Nephila</taxon>
    </lineage>
</organism>
<dbReference type="PANTHER" id="PTHR11475">
    <property type="entry name" value="OXIDASE/PEROXIDASE"/>
    <property type="match status" value="1"/>
</dbReference>
<protein>
    <submittedName>
        <fullName evidence="7">Peroxidasin</fullName>
    </submittedName>
</protein>
<dbReference type="GO" id="GO:0006979">
    <property type="term" value="P:response to oxidative stress"/>
    <property type="evidence" value="ECO:0007669"/>
    <property type="project" value="InterPro"/>
</dbReference>
<dbReference type="Proteomes" id="UP000887013">
    <property type="component" value="Unassembled WGS sequence"/>
</dbReference>
<feature type="signal peptide" evidence="6">
    <location>
        <begin position="1"/>
        <end position="24"/>
    </location>
</feature>
<dbReference type="Pfam" id="PF03098">
    <property type="entry name" value="An_peroxidase"/>
    <property type="match status" value="1"/>
</dbReference>
<dbReference type="InterPro" id="IPR010255">
    <property type="entry name" value="Haem_peroxidase_sf"/>
</dbReference>
<dbReference type="GO" id="GO:0005576">
    <property type="term" value="C:extracellular region"/>
    <property type="evidence" value="ECO:0007669"/>
    <property type="project" value="UniProtKB-SubCell"/>
</dbReference>
<feature type="chain" id="PRO_5036453655" evidence="6">
    <location>
        <begin position="25"/>
        <end position="701"/>
    </location>
</feature>
<dbReference type="Gene3D" id="1.10.640.10">
    <property type="entry name" value="Haem peroxidase domain superfamily, animal type"/>
    <property type="match status" value="1"/>
</dbReference>
<dbReference type="InterPro" id="IPR019791">
    <property type="entry name" value="Haem_peroxidase_animal"/>
</dbReference>
<evidence type="ECO:0000313" key="8">
    <source>
        <dbReference type="Proteomes" id="UP000887013"/>
    </source>
</evidence>
<keyword evidence="2" id="KW-0964">Secreted</keyword>
<keyword evidence="5" id="KW-0349">Heme</keyword>
<dbReference type="PRINTS" id="PR00457">
    <property type="entry name" value="ANPEROXIDASE"/>
</dbReference>
<dbReference type="GO" id="GO:0004601">
    <property type="term" value="F:peroxidase activity"/>
    <property type="evidence" value="ECO:0007669"/>
    <property type="project" value="UniProtKB-KW"/>
</dbReference>
<sequence>MDQHSTMVRLECVALLFLAFIVSGRAPLKKHQELVEEIRDPSYYLFETRRPTPREAFIHQLSKNILEITKDLVSFVPRSGAGEGLEGRLATLRNLPSAEVSVLLQQQGLSIPPPTGALCDLNALFYRSLDGSCNNLHHPCWGKADEPYQRWLPPAYANGIDSLRRRADGGELPSPRQVFQWVCSQFHQSPNTTYPSLSNVAVFWGQMLTHEMMLTPIVTVKKWNGTRFVDGQLQCCKPNDTLRPECIPIVMDEDGFFPKGHCIDISRSAAFAYSPFSCTPFSLGMPRDQMNQLTSFIDASLVYGSSNEIMKKIREKGGLGAKLSMDHSGGWTILPRRSRNCKSGHRTCDKRCFLAGERRANENPFLGALHTMWAREHNRLVDKLRIRGWPEDTLFHVVRKIVGALMQHVTYKEYLPHVLGHELPQHLDLMVPSRSYRYDPKLNPTVFNVFAAAAFRFGHSMLEERYGRLERPFGPHLSADFFNMDDFCDSSMNRDPVASLLAAQAHERSQRVDNLFSRQVTNHLFAKEENGIGLDLFSINVQRGRDHGLPPYTKWRNICGLPSVDDYDDLRGTIPQFVIDRLAAIYGPGGVHEVDLYVAGVSEMPVNGGLLGPTFTCIVSHQFKALKFGDRFWYENLEHPGAFNRMQISSIQRTTLASLLCRNSGIPEIQPMAFELESIHNRKMSCDEIMRDTDLDVNLWP</sequence>
<dbReference type="AlphaFoldDB" id="A0A8X6QQV2"/>
<dbReference type="OrthoDB" id="2204368at2759"/>
<name>A0A8X6QQV2_NEPPI</name>
<evidence type="ECO:0000256" key="5">
    <source>
        <dbReference type="PIRSR" id="PIRSR619791-2"/>
    </source>
</evidence>
<keyword evidence="3" id="KW-0560">Oxidoreductase</keyword>
<evidence type="ECO:0000256" key="2">
    <source>
        <dbReference type="ARBA" id="ARBA00022525"/>
    </source>
</evidence>
<evidence type="ECO:0000256" key="3">
    <source>
        <dbReference type="ARBA" id="ARBA00022559"/>
    </source>
</evidence>
<evidence type="ECO:0000256" key="4">
    <source>
        <dbReference type="ARBA" id="ARBA00022729"/>
    </source>
</evidence>
<evidence type="ECO:0000256" key="1">
    <source>
        <dbReference type="ARBA" id="ARBA00004613"/>
    </source>
</evidence>
<keyword evidence="5" id="KW-0408">Iron</keyword>
<dbReference type="PANTHER" id="PTHR11475:SF134">
    <property type="entry name" value="LD42267P"/>
    <property type="match status" value="1"/>
</dbReference>